<proteinExistence type="predicted"/>
<name>A0A3D8PT63_9BACI</name>
<gene>
    <name evidence="1" type="ORF">CWR48_09135</name>
</gene>
<dbReference type="OrthoDB" id="2691730at2"/>
<evidence type="ECO:0000313" key="1">
    <source>
        <dbReference type="EMBL" id="RDW19340.1"/>
    </source>
</evidence>
<dbReference type="Gene3D" id="3.30.1490.480">
    <property type="entry name" value="Endolytic murein transglycosylase"/>
    <property type="match status" value="1"/>
</dbReference>
<protein>
    <submittedName>
        <fullName evidence="1">Uncharacterized protein</fullName>
    </submittedName>
</protein>
<accession>A0A3D8PT63</accession>
<organism evidence="1 2">
    <name type="scientific">Oceanobacillus arenosus</name>
    <dbReference type="NCBI Taxonomy" id="1229153"/>
    <lineage>
        <taxon>Bacteria</taxon>
        <taxon>Bacillati</taxon>
        <taxon>Bacillota</taxon>
        <taxon>Bacilli</taxon>
        <taxon>Bacillales</taxon>
        <taxon>Bacillaceae</taxon>
        <taxon>Oceanobacillus</taxon>
    </lineage>
</organism>
<dbReference type="AlphaFoldDB" id="A0A3D8PT63"/>
<dbReference type="Proteomes" id="UP000257143">
    <property type="component" value="Unassembled WGS sequence"/>
</dbReference>
<dbReference type="EMBL" id="PIOC01000014">
    <property type="protein sequence ID" value="RDW19340.1"/>
    <property type="molecule type" value="Genomic_DNA"/>
</dbReference>
<evidence type="ECO:0000313" key="2">
    <source>
        <dbReference type="Proteomes" id="UP000257143"/>
    </source>
</evidence>
<reference evidence="2" key="1">
    <citation type="submission" date="2017-11" db="EMBL/GenBank/DDBJ databases">
        <authorList>
            <person name="Zhu W."/>
        </authorList>
    </citation>
    <scope>NUCLEOTIDE SEQUENCE [LARGE SCALE GENOMIC DNA]</scope>
    <source>
        <strain evidence="2">CAU 1183</strain>
    </source>
</reference>
<comment type="caution">
    <text evidence="1">The sequence shown here is derived from an EMBL/GenBank/DDBJ whole genome shotgun (WGS) entry which is preliminary data.</text>
</comment>
<keyword evidence="2" id="KW-1185">Reference proteome</keyword>
<sequence>MNIEPGMPSSMITSVLQEQGIIDDASEFNSYLEEHDYSLKVRMGTHQVTSAMSFYELAETITN</sequence>